<name>A0ABQ0A7R7_9GAMM</name>
<comment type="caution">
    <text evidence="1">The sequence shown here is derived from an EMBL/GenBank/DDBJ whole genome shotgun (WGS) entry which is preliminary data.</text>
</comment>
<evidence type="ECO:0000313" key="1">
    <source>
        <dbReference type="EMBL" id="GAA6167642.1"/>
    </source>
</evidence>
<dbReference type="EMBL" id="BAABWN010000004">
    <property type="protein sequence ID" value="GAA6167642.1"/>
    <property type="molecule type" value="Genomic_DNA"/>
</dbReference>
<dbReference type="PROSITE" id="PS51257">
    <property type="entry name" value="PROKAR_LIPOPROTEIN"/>
    <property type="match status" value="1"/>
</dbReference>
<keyword evidence="2" id="KW-1185">Reference proteome</keyword>
<sequence length="192" mass="20555">MNTSKLLLPLVLTLGVGLIGCGSESSDDRLTASVSAPEVDSHTETVDEQSGLRLGRHYLKPGAAVLFDHDYDGKTEVSEQELVNVQILPSFNMETLRVRITSVDGIMVGGDISFQGPAIGQQPVNIPVLIQSGSEGRYYLNVMVDSMVKGDKQSRSFALPIVVGDAPISTKSSQIVESNGELIRVMPATENP</sequence>
<evidence type="ECO:0008006" key="3">
    <source>
        <dbReference type="Google" id="ProtNLM"/>
    </source>
</evidence>
<accession>A0ABQ0A7R7</accession>
<protein>
    <recommendedName>
        <fullName evidence="3">Lipoprotein</fullName>
    </recommendedName>
</protein>
<dbReference type="RefSeq" id="WP_353302249.1">
    <property type="nucleotide sequence ID" value="NZ_BAABWN010000004.1"/>
</dbReference>
<organism evidence="1 2">
    <name type="scientific">Sessilibacter corallicola</name>
    <dbReference type="NCBI Taxonomy" id="2904075"/>
    <lineage>
        <taxon>Bacteria</taxon>
        <taxon>Pseudomonadati</taxon>
        <taxon>Pseudomonadota</taxon>
        <taxon>Gammaproteobacteria</taxon>
        <taxon>Cellvibrionales</taxon>
        <taxon>Cellvibrionaceae</taxon>
        <taxon>Sessilibacter</taxon>
    </lineage>
</organism>
<evidence type="ECO:0000313" key="2">
    <source>
        <dbReference type="Proteomes" id="UP001465153"/>
    </source>
</evidence>
<gene>
    <name evidence="1" type="ORF">NBRC116591_14520</name>
</gene>
<reference evidence="1 2" key="1">
    <citation type="submission" date="2024-04" db="EMBL/GenBank/DDBJ databases">
        <title>Draft genome sequence of Sessilibacter corallicola NBRC 116591.</title>
        <authorList>
            <person name="Miyakawa T."/>
            <person name="Kusuya Y."/>
            <person name="Miura T."/>
        </authorList>
    </citation>
    <scope>NUCLEOTIDE SEQUENCE [LARGE SCALE GENOMIC DNA]</scope>
    <source>
        <strain evidence="1 2">KU-00831-HH</strain>
    </source>
</reference>
<dbReference type="Proteomes" id="UP001465153">
    <property type="component" value="Unassembled WGS sequence"/>
</dbReference>
<proteinExistence type="predicted"/>